<name>A0A6I8M7W4_9PSEU</name>
<dbReference type="PANTHER" id="PTHR35526:SF3">
    <property type="entry name" value="ANTI-SIGMA-F FACTOR RSBW"/>
    <property type="match status" value="1"/>
</dbReference>
<protein>
    <submittedName>
        <fullName evidence="4">Anti-sigma factor</fullName>
    </submittedName>
</protein>
<keyword evidence="5" id="KW-1185">Reference proteome</keyword>
<evidence type="ECO:0000256" key="2">
    <source>
        <dbReference type="SAM" id="MobiDB-lite"/>
    </source>
</evidence>
<organism evidence="4 5">
    <name type="scientific">Amycolatopsis camponoti</name>
    <dbReference type="NCBI Taxonomy" id="2606593"/>
    <lineage>
        <taxon>Bacteria</taxon>
        <taxon>Bacillati</taxon>
        <taxon>Actinomycetota</taxon>
        <taxon>Actinomycetes</taxon>
        <taxon>Pseudonocardiales</taxon>
        <taxon>Pseudonocardiaceae</taxon>
        <taxon>Amycolatopsis</taxon>
    </lineage>
</organism>
<evidence type="ECO:0000313" key="5">
    <source>
        <dbReference type="Proteomes" id="UP000399805"/>
    </source>
</evidence>
<dbReference type="Gene3D" id="3.30.565.10">
    <property type="entry name" value="Histidine kinase-like ATPase, C-terminal domain"/>
    <property type="match status" value="1"/>
</dbReference>
<accession>A0A6I8M7W4</accession>
<evidence type="ECO:0000259" key="3">
    <source>
        <dbReference type="Pfam" id="PF13581"/>
    </source>
</evidence>
<reference evidence="4 5" key="1">
    <citation type="submission" date="2019-09" db="EMBL/GenBank/DDBJ databases">
        <authorList>
            <person name="Leyn A S."/>
        </authorList>
    </citation>
    <scope>NUCLEOTIDE SEQUENCE [LARGE SCALE GENOMIC DNA]</scope>
    <source>
        <strain evidence="4">AA231_1</strain>
    </source>
</reference>
<dbReference type="InterPro" id="IPR036890">
    <property type="entry name" value="HATPase_C_sf"/>
</dbReference>
<dbReference type="Pfam" id="PF13581">
    <property type="entry name" value="HATPase_c_2"/>
    <property type="match status" value="1"/>
</dbReference>
<proteinExistence type="predicted"/>
<keyword evidence="1" id="KW-0418">Kinase</keyword>
<dbReference type="Proteomes" id="UP000399805">
    <property type="component" value="Unassembled WGS sequence"/>
</dbReference>
<gene>
    <name evidence="4" type="ORF">AA23TX_09809</name>
</gene>
<keyword evidence="1" id="KW-0723">Serine/threonine-protein kinase</keyword>
<dbReference type="AlphaFoldDB" id="A0A6I8M7W4"/>
<dbReference type="GO" id="GO:0004674">
    <property type="term" value="F:protein serine/threonine kinase activity"/>
    <property type="evidence" value="ECO:0007669"/>
    <property type="project" value="UniProtKB-KW"/>
</dbReference>
<feature type="compositionally biased region" description="Polar residues" evidence="2">
    <location>
        <begin position="13"/>
        <end position="23"/>
    </location>
</feature>
<evidence type="ECO:0000313" key="4">
    <source>
        <dbReference type="EMBL" id="VVJ25056.1"/>
    </source>
</evidence>
<sequence length="171" mass="18011">MTKPEIPGHEVSSFAQMGSTSGMEETRSGSSHGGKPTLEELLEELVELRLPAMAEQIPLVRMLTHGVVSRADFGLDAIADAKMAVDEACAQLVQLAELGSQLHCRFRQGPDGLHVTISTRSSDPRPPSDRTFGWHVLTTLSGSVTAHCDVLPGGGAGIVTIELVLNAGTSA</sequence>
<evidence type="ECO:0000256" key="1">
    <source>
        <dbReference type="ARBA" id="ARBA00022527"/>
    </source>
</evidence>
<dbReference type="InterPro" id="IPR003594">
    <property type="entry name" value="HATPase_dom"/>
</dbReference>
<dbReference type="InterPro" id="IPR050267">
    <property type="entry name" value="Anti-sigma-factor_SerPK"/>
</dbReference>
<feature type="domain" description="Histidine kinase/HSP90-like ATPase" evidence="3">
    <location>
        <begin position="50"/>
        <end position="128"/>
    </location>
</feature>
<keyword evidence="1" id="KW-0808">Transferase</keyword>
<dbReference type="PANTHER" id="PTHR35526">
    <property type="entry name" value="ANTI-SIGMA-F FACTOR RSBW-RELATED"/>
    <property type="match status" value="1"/>
</dbReference>
<dbReference type="EMBL" id="CABVGP010000004">
    <property type="protein sequence ID" value="VVJ25056.1"/>
    <property type="molecule type" value="Genomic_DNA"/>
</dbReference>
<feature type="region of interest" description="Disordered" evidence="2">
    <location>
        <begin position="1"/>
        <end position="36"/>
    </location>
</feature>